<keyword evidence="3" id="KW-0597">Phosphoprotein</keyword>
<dbReference type="FunFam" id="2.60.260.20:FF:000068">
    <property type="entry name" value="Chaperone protein dnaJ 3"/>
    <property type="match status" value="1"/>
</dbReference>
<dbReference type="PROSITE" id="PS51188">
    <property type="entry name" value="ZF_CR"/>
    <property type="match status" value="1"/>
</dbReference>
<evidence type="ECO:0000256" key="7">
    <source>
        <dbReference type="ARBA" id="ARBA00022833"/>
    </source>
</evidence>
<dbReference type="CDD" id="cd10719">
    <property type="entry name" value="DnaJ_zf"/>
    <property type="match status" value="1"/>
</dbReference>
<dbReference type="SUPFAM" id="SSF49493">
    <property type="entry name" value="HSP40/DnaJ peptide-binding domain"/>
    <property type="match status" value="2"/>
</dbReference>
<keyword evidence="10" id="KW-0143">Chaperone</keyword>
<keyword evidence="17" id="KW-1185">Reference proteome</keyword>
<proteinExistence type="predicted"/>
<dbReference type="FunFam" id="2.10.230.10:FF:000005">
    <property type="entry name" value="DnaJ homolog subfamily A member 1"/>
    <property type="match status" value="1"/>
</dbReference>
<dbReference type="GO" id="GO:0051082">
    <property type="term" value="F:unfolded protein binding"/>
    <property type="evidence" value="ECO:0007669"/>
    <property type="project" value="InterPro"/>
</dbReference>
<dbReference type="Pfam" id="PF00684">
    <property type="entry name" value="DnaJ_CXXCXGXG"/>
    <property type="match status" value="1"/>
</dbReference>
<dbReference type="EMBL" id="WNTK01000003">
    <property type="protein sequence ID" value="KAG9487251.1"/>
    <property type="molecule type" value="Genomic_DNA"/>
</dbReference>
<dbReference type="Gene3D" id="2.10.230.10">
    <property type="entry name" value="Heat shock protein DnaJ, cysteine-rich domain"/>
    <property type="match status" value="1"/>
</dbReference>
<sequence>MYKGSSRKLALQKNVICDKCEGRGGKKGAVEKCAICKGRGIQIHVQQIGPGMVQQVQTMCSECRGEGERINPKDRCKQCNGNKVVREKKILEVHIEKGMKDGQKIVYHGEGDQEPGLEPGDVVIVLDQRDHEVYQRQDNNLIMKMEILLVEALCGFKRTIETVDGRTLLITSLPGEVLKHGNLKCIQNEGMPLQRDPFEKGLLIVQFSVTFPENHWLPVNKLPLLEALLPPREEIMVTDDMEVVELVELDPREQSRVFREPHQGERARGGVQCQTS</sequence>
<evidence type="ECO:0000256" key="8">
    <source>
        <dbReference type="ARBA" id="ARBA00022990"/>
    </source>
</evidence>
<evidence type="ECO:0000313" key="17">
    <source>
        <dbReference type="Proteomes" id="UP000770717"/>
    </source>
</evidence>
<dbReference type="InterPro" id="IPR036410">
    <property type="entry name" value="HSP_DnaJ_Cys-rich_dom_sf"/>
</dbReference>
<name>A0A8J6KCI0_ELECQ</name>
<dbReference type="PANTHER" id="PTHR43888">
    <property type="entry name" value="DNAJ-LIKE-2, ISOFORM A-RELATED"/>
    <property type="match status" value="1"/>
</dbReference>
<dbReference type="GO" id="GO:0008270">
    <property type="term" value="F:zinc ion binding"/>
    <property type="evidence" value="ECO:0007669"/>
    <property type="project" value="UniProtKB-KW"/>
</dbReference>
<dbReference type="Proteomes" id="UP000770717">
    <property type="component" value="Unassembled WGS sequence"/>
</dbReference>
<dbReference type="GO" id="GO:0006457">
    <property type="term" value="P:protein folding"/>
    <property type="evidence" value="ECO:0007669"/>
    <property type="project" value="InterPro"/>
</dbReference>
<evidence type="ECO:0000256" key="2">
    <source>
        <dbReference type="ARBA" id="ARBA00022481"/>
    </source>
</evidence>
<keyword evidence="6 13" id="KW-0863">Zinc-finger</keyword>
<protein>
    <recommendedName>
        <fullName evidence="15">CR-type domain-containing protein</fullName>
    </recommendedName>
</protein>
<keyword evidence="4 13" id="KW-0479">Metal-binding</keyword>
<dbReference type="InterPro" id="IPR001305">
    <property type="entry name" value="HSP_DnaJ_Cys-rich_dom"/>
</dbReference>
<feature type="domain" description="CR-type" evidence="15">
    <location>
        <begin position="4"/>
        <end position="88"/>
    </location>
</feature>
<comment type="subcellular location">
    <subcellularLocation>
        <location evidence="1">Membrane</location>
        <topology evidence="1">Lipid-anchor</topology>
    </subcellularLocation>
</comment>
<keyword evidence="5" id="KW-0677">Repeat</keyword>
<evidence type="ECO:0000256" key="9">
    <source>
        <dbReference type="ARBA" id="ARBA00023136"/>
    </source>
</evidence>
<dbReference type="CDD" id="cd10747">
    <property type="entry name" value="DnaJ_C"/>
    <property type="match status" value="1"/>
</dbReference>
<keyword evidence="9" id="KW-0472">Membrane</keyword>
<evidence type="ECO:0000256" key="10">
    <source>
        <dbReference type="ARBA" id="ARBA00023186"/>
    </source>
</evidence>
<feature type="zinc finger region" description="CR-type" evidence="13">
    <location>
        <begin position="4"/>
        <end position="88"/>
    </location>
</feature>
<keyword evidence="2" id="KW-0488">Methylation</keyword>
<dbReference type="Gene3D" id="2.60.260.20">
    <property type="entry name" value="Urease metallochaperone UreE, N-terminal domain"/>
    <property type="match status" value="2"/>
</dbReference>
<feature type="region of interest" description="Disordered" evidence="14">
    <location>
        <begin position="255"/>
        <end position="276"/>
    </location>
</feature>
<dbReference type="GO" id="GO:0016020">
    <property type="term" value="C:membrane"/>
    <property type="evidence" value="ECO:0007669"/>
    <property type="project" value="UniProtKB-SubCell"/>
</dbReference>
<dbReference type="FunFam" id="2.60.260.20:FF:000003">
    <property type="entry name" value="DnaJ subfamily A member 2"/>
    <property type="match status" value="1"/>
</dbReference>
<dbReference type="GO" id="GO:0030544">
    <property type="term" value="F:Hsp70 protein binding"/>
    <property type="evidence" value="ECO:0007669"/>
    <property type="project" value="InterPro"/>
</dbReference>
<evidence type="ECO:0000256" key="13">
    <source>
        <dbReference type="PROSITE-ProRule" id="PRU00546"/>
    </source>
</evidence>
<evidence type="ECO:0000313" key="16">
    <source>
        <dbReference type="EMBL" id="KAG9487251.1"/>
    </source>
</evidence>
<keyword evidence="12" id="KW-0636">Prenylation</keyword>
<dbReference type="InterPro" id="IPR044713">
    <property type="entry name" value="DNJA1/2-like"/>
</dbReference>
<dbReference type="Pfam" id="PF01556">
    <property type="entry name" value="DnaJ_C"/>
    <property type="match status" value="1"/>
</dbReference>
<evidence type="ECO:0000256" key="6">
    <source>
        <dbReference type="ARBA" id="ARBA00022771"/>
    </source>
</evidence>
<organism evidence="16 17">
    <name type="scientific">Eleutherodactylus coqui</name>
    <name type="common">Puerto Rican coqui</name>
    <dbReference type="NCBI Taxonomy" id="57060"/>
    <lineage>
        <taxon>Eukaryota</taxon>
        <taxon>Metazoa</taxon>
        <taxon>Chordata</taxon>
        <taxon>Craniata</taxon>
        <taxon>Vertebrata</taxon>
        <taxon>Euteleostomi</taxon>
        <taxon>Amphibia</taxon>
        <taxon>Batrachia</taxon>
        <taxon>Anura</taxon>
        <taxon>Neobatrachia</taxon>
        <taxon>Hyloidea</taxon>
        <taxon>Eleutherodactylidae</taxon>
        <taxon>Eleutherodactylinae</taxon>
        <taxon>Eleutherodactylus</taxon>
        <taxon>Eleutherodactylus</taxon>
    </lineage>
</organism>
<feature type="compositionally biased region" description="Basic and acidic residues" evidence="14">
    <location>
        <begin position="255"/>
        <end position="268"/>
    </location>
</feature>
<evidence type="ECO:0000256" key="14">
    <source>
        <dbReference type="SAM" id="MobiDB-lite"/>
    </source>
</evidence>
<evidence type="ECO:0000256" key="4">
    <source>
        <dbReference type="ARBA" id="ARBA00022723"/>
    </source>
</evidence>
<comment type="caution">
    <text evidence="16">The sequence shown here is derived from an EMBL/GenBank/DDBJ whole genome shotgun (WGS) entry which is preliminary data.</text>
</comment>
<gene>
    <name evidence="16" type="ORF">GDO78_007232</name>
</gene>
<keyword evidence="11" id="KW-0449">Lipoprotein</keyword>
<evidence type="ECO:0000256" key="5">
    <source>
        <dbReference type="ARBA" id="ARBA00022737"/>
    </source>
</evidence>
<evidence type="ECO:0000256" key="1">
    <source>
        <dbReference type="ARBA" id="ARBA00004635"/>
    </source>
</evidence>
<dbReference type="SUPFAM" id="SSF57938">
    <property type="entry name" value="DnaJ/Hsp40 cysteine-rich domain"/>
    <property type="match status" value="1"/>
</dbReference>
<dbReference type="AlphaFoldDB" id="A0A8J6KCI0"/>
<keyword evidence="7 13" id="KW-0862">Zinc</keyword>
<evidence type="ECO:0000256" key="11">
    <source>
        <dbReference type="ARBA" id="ARBA00023288"/>
    </source>
</evidence>
<dbReference type="OrthoDB" id="550424at2759"/>
<reference evidence="16" key="1">
    <citation type="thesis" date="2020" institute="ProQuest LLC" country="789 East Eisenhower Parkway, Ann Arbor, MI, USA">
        <title>Comparative Genomics and Chromosome Evolution.</title>
        <authorList>
            <person name="Mudd A.B."/>
        </authorList>
    </citation>
    <scope>NUCLEOTIDE SEQUENCE</scope>
    <source>
        <strain evidence="16">HN-11 Male</strain>
        <tissue evidence="16">Kidney and liver</tissue>
    </source>
</reference>
<evidence type="ECO:0000259" key="15">
    <source>
        <dbReference type="PROSITE" id="PS51188"/>
    </source>
</evidence>
<dbReference type="InterPro" id="IPR008971">
    <property type="entry name" value="HSP40/DnaJ_pept-bd"/>
</dbReference>
<dbReference type="InterPro" id="IPR002939">
    <property type="entry name" value="DnaJ_C"/>
</dbReference>
<evidence type="ECO:0000256" key="12">
    <source>
        <dbReference type="ARBA" id="ARBA00023289"/>
    </source>
</evidence>
<evidence type="ECO:0000256" key="3">
    <source>
        <dbReference type="ARBA" id="ARBA00022553"/>
    </source>
</evidence>
<accession>A0A8J6KCI0</accession>
<keyword evidence="8" id="KW-0007">Acetylation</keyword>